<dbReference type="InterPro" id="IPR012336">
    <property type="entry name" value="Thioredoxin-like_fold"/>
</dbReference>
<dbReference type="RefSeq" id="WP_232571769.1">
    <property type="nucleotide sequence ID" value="NZ_CP089466.1"/>
</dbReference>
<dbReference type="Pfam" id="PF13462">
    <property type="entry name" value="Thioredoxin_4"/>
    <property type="match status" value="1"/>
</dbReference>
<feature type="compositionally biased region" description="Low complexity" evidence="3">
    <location>
        <begin position="52"/>
        <end position="71"/>
    </location>
</feature>
<dbReference type="InterPro" id="IPR006311">
    <property type="entry name" value="TAT_signal"/>
</dbReference>
<comment type="similarity">
    <text evidence="1">Belongs to the glutaredoxin family.</text>
</comment>
<sequence length="292" mass="30619">MTDDTTRRRLLGLSAALASSLAGCSGVLDDQTADESGNATRTTPANESVTPTTATDSTAQSTTDTTAQSTTNDGNASGDGEEETGYQIRAASELDAPPASFADLPIPNDPEAYQYATMGTGEASATATVYGNWKCPYTQAFVLTDFQAVVAQYVVPGDLDVEFRAVAHQNGDPFLGPDAPRAARAGLAVWERDPESYWEYFATAFENQPQERYEWATTPQLVEFGKVAGVDGLDDVALAVSGGEYAERVTATAEAAVDAGVTTVPRVVVDGEVTAPTVDFTATLESLDDATA</sequence>
<dbReference type="GeneID" id="69116980"/>
<reference evidence="5 6" key="1">
    <citation type="journal article" date="2019" name="Int. J. Syst. Evol. Microbiol.">
        <title>The Global Catalogue of Microorganisms (GCM) 10K type strain sequencing project: providing services to taxonomists for standard genome sequencing and annotation.</title>
        <authorList>
            <consortium name="The Broad Institute Genomics Platform"/>
            <consortium name="The Broad Institute Genome Sequencing Center for Infectious Disease"/>
            <person name="Wu L."/>
            <person name="Ma J."/>
        </authorList>
    </citation>
    <scope>NUCLEOTIDE SEQUENCE [LARGE SCALE GENOMIC DNA]</scope>
    <source>
        <strain evidence="5 6">CGMCC 1.12562</strain>
    </source>
</reference>
<dbReference type="Gene3D" id="3.40.30.10">
    <property type="entry name" value="Glutaredoxin"/>
    <property type="match status" value="1"/>
</dbReference>
<dbReference type="EMBL" id="JBHRWN010000002">
    <property type="protein sequence ID" value="MFC3477098.1"/>
    <property type="molecule type" value="Genomic_DNA"/>
</dbReference>
<evidence type="ECO:0000256" key="3">
    <source>
        <dbReference type="SAM" id="MobiDB-lite"/>
    </source>
</evidence>
<keyword evidence="2" id="KW-0249">Electron transport</keyword>
<evidence type="ECO:0000313" key="6">
    <source>
        <dbReference type="Proteomes" id="UP001595660"/>
    </source>
</evidence>
<evidence type="ECO:0000313" key="5">
    <source>
        <dbReference type="EMBL" id="MFC3477098.1"/>
    </source>
</evidence>
<evidence type="ECO:0000256" key="2">
    <source>
        <dbReference type="ARBA" id="ARBA00022982"/>
    </source>
</evidence>
<protein>
    <submittedName>
        <fullName evidence="5">DsbA family protein</fullName>
    </submittedName>
</protein>
<evidence type="ECO:0000259" key="4">
    <source>
        <dbReference type="Pfam" id="PF13462"/>
    </source>
</evidence>
<evidence type="ECO:0000256" key="1">
    <source>
        <dbReference type="ARBA" id="ARBA00007787"/>
    </source>
</evidence>
<feature type="domain" description="Thioredoxin-like fold" evidence="4">
    <location>
        <begin position="117"/>
        <end position="283"/>
    </location>
</feature>
<comment type="caution">
    <text evidence="5">The sequence shown here is derived from an EMBL/GenBank/DDBJ whole genome shotgun (WGS) entry which is preliminary data.</text>
</comment>
<accession>A0ABD5NCT2</accession>
<name>A0ABD5NCT2_9EURY</name>
<dbReference type="InterPro" id="IPR036249">
    <property type="entry name" value="Thioredoxin-like_sf"/>
</dbReference>
<dbReference type="Proteomes" id="UP001595660">
    <property type="component" value="Unassembled WGS sequence"/>
</dbReference>
<feature type="region of interest" description="Disordered" evidence="3">
    <location>
        <begin position="27"/>
        <end position="83"/>
    </location>
</feature>
<organism evidence="5 6">
    <name type="scientific">Halobacterium litoreum</name>
    <dbReference type="NCBI Taxonomy" id="2039234"/>
    <lineage>
        <taxon>Archaea</taxon>
        <taxon>Methanobacteriati</taxon>
        <taxon>Methanobacteriota</taxon>
        <taxon>Stenosarchaea group</taxon>
        <taxon>Halobacteria</taxon>
        <taxon>Halobacteriales</taxon>
        <taxon>Halobacteriaceae</taxon>
        <taxon>Halobacterium</taxon>
    </lineage>
</organism>
<gene>
    <name evidence="5" type="ORF">ACFOKC_05105</name>
</gene>
<feature type="compositionally biased region" description="Polar residues" evidence="3">
    <location>
        <begin position="34"/>
        <end position="51"/>
    </location>
</feature>
<dbReference type="PROSITE" id="PS51257">
    <property type="entry name" value="PROKAR_LIPOPROTEIN"/>
    <property type="match status" value="1"/>
</dbReference>
<keyword evidence="2" id="KW-0813">Transport</keyword>
<keyword evidence="6" id="KW-1185">Reference proteome</keyword>
<dbReference type="SUPFAM" id="SSF52833">
    <property type="entry name" value="Thioredoxin-like"/>
    <property type="match status" value="1"/>
</dbReference>
<dbReference type="PROSITE" id="PS51318">
    <property type="entry name" value="TAT"/>
    <property type="match status" value="1"/>
</dbReference>
<dbReference type="AlphaFoldDB" id="A0ABD5NCT2"/>
<proteinExistence type="inferred from homology"/>